<evidence type="ECO:0000313" key="1">
    <source>
        <dbReference type="EnsemblProtists" id="PYU1_T000662"/>
    </source>
</evidence>
<dbReference type="VEuPathDB" id="FungiDB:PYU1_G000662"/>
<dbReference type="Proteomes" id="UP000019132">
    <property type="component" value="Unassembled WGS sequence"/>
</dbReference>
<sequence length="415" mass="46215">MSPRKCKLSLAVNPTGAFAESKALRLTCRIHVNKPDNVATFVFPLVNRRTRALGGEKVLQLPRDTLAYHEDGVLLVSCSLVFQPGDLVVEGEQKETNSAPLFSFAIPLVRDQAFHLMRLSDILEEREIPMSHTTVRTAFRQDQDPLLSSVIPQRSIASLDEKQAQQQQAGGFTLLPGWQLWSALSAHWDEHPSFASLRWRDAQQQPHAHGELVPPLRFTMVFPACAFQELHVDNVTAIVLQVMQLSSSKAPRVRASCRSQRGVGGKFWIGMQTRSGNVIVLRFALAEGTIIMDGELLRPLEIVLQCSDHEDLSAMRALLLESVPRSPGHEDMSMPLSDVFAALSLETADFRKSIEETMALAAAVDEKIATQLRSASSSSLCTDEVVRMLADLARIETKTLDLYWKCRHVLNKFVI</sequence>
<dbReference type="HOGENOM" id="CLU_663060_0_0_1"/>
<dbReference type="EMBL" id="GL376620">
    <property type="status" value="NOT_ANNOTATED_CDS"/>
    <property type="molecule type" value="Genomic_DNA"/>
</dbReference>
<reference evidence="2" key="2">
    <citation type="submission" date="2010-04" db="EMBL/GenBank/DDBJ databases">
        <authorList>
            <person name="Buell R."/>
            <person name="Hamilton J."/>
            <person name="Hostetler J."/>
        </authorList>
    </citation>
    <scope>NUCLEOTIDE SEQUENCE [LARGE SCALE GENOMIC DNA]</scope>
    <source>
        <strain evidence="2">DAOM:BR144</strain>
    </source>
</reference>
<dbReference type="eggNOG" id="ENOG502SHWU">
    <property type="taxonomic scope" value="Eukaryota"/>
</dbReference>
<dbReference type="InParanoid" id="K3W6S1"/>
<dbReference type="AlphaFoldDB" id="K3W6S1"/>
<keyword evidence="2" id="KW-1185">Reference proteome</keyword>
<proteinExistence type="predicted"/>
<protein>
    <submittedName>
        <fullName evidence="1">Uncharacterized protein</fullName>
    </submittedName>
</protein>
<reference evidence="1" key="3">
    <citation type="submission" date="2015-02" db="UniProtKB">
        <authorList>
            <consortium name="EnsemblProtists"/>
        </authorList>
    </citation>
    <scope>IDENTIFICATION</scope>
    <source>
        <strain evidence="1">DAOM BR144</strain>
    </source>
</reference>
<name>K3W6S1_GLOUD</name>
<accession>K3W6S1</accession>
<organism evidence="1 2">
    <name type="scientific">Globisporangium ultimum (strain ATCC 200006 / CBS 805.95 / DAOM BR144)</name>
    <name type="common">Pythium ultimum</name>
    <dbReference type="NCBI Taxonomy" id="431595"/>
    <lineage>
        <taxon>Eukaryota</taxon>
        <taxon>Sar</taxon>
        <taxon>Stramenopiles</taxon>
        <taxon>Oomycota</taxon>
        <taxon>Peronosporomycetes</taxon>
        <taxon>Pythiales</taxon>
        <taxon>Pythiaceae</taxon>
        <taxon>Globisporangium</taxon>
    </lineage>
</organism>
<dbReference type="EnsemblProtists" id="PYU1_T000662">
    <property type="protein sequence ID" value="PYU1_T000662"/>
    <property type="gene ID" value="PYU1_G000662"/>
</dbReference>
<evidence type="ECO:0000313" key="2">
    <source>
        <dbReference type="Proteomes" id="UP000019132"/>
    </source>
</evidence>
<reference evidence="2" key="1">
    <citation type="journal article" date="2010" name="Genome Biol.">
        <title>Genome sequence of the necrotrophic plant pathogen Pythium ultimum reveals original pathogenicity mechanisms and effector repertoire.</title>
        <authorList>
            <person name="Levesque C.A."/>
            <person name="Brouwer H."/>
            <person name="Cano L."/>
            <person name="Hamilton J.P."/>
            <person name="Holt C."/>
            <person name="Huitema E."/>
            <person name="Raffaele S."/>
            <person name="Robideau G.P."/>
            <person name="Thines M."/>
            <person name="Win J."/>
            <person name="Zerillo M.M."/>
            <person name="Beakes G.W."/>
            <person name="Boore J.L."/>
            <person name="Busam D."/>
            <person name="Dumas B."/>
            <person name="Ferriera S."/>
            <person name="Fuerstenberg S.I."/>
            <person name="Gachon C.M."/>
            <person name="Gaulin E."/>
            <person name="Govers F."/>
            <person name="Grenville-Briggs L."/>
            <person name="Horner N."/>
            <person name="Hostetler J."/>
            <person name="Jiang R.H."/>
            <person name="Johnson J."/>
            <person name="Krajaejun T."/>
            <person name="Lin H."/>
            <person name="Meijer H.J."/>
            <person name="Moore B."/>
            <person name="Morris P."/>
            <person name="Phuntmart V."/>
            <person name="Puiu D."/>
            <person name="Shetty J."/>
            <person name="Stajich J.E."/>
            <person name="Tripathy S."/>
            <person name="Wawra S."/>
            <person name="van West P."/>
            <person name="Whitty B.R."/>
            <person name="Coutinho P.M."/>
            <person name="Henrissat B."/>
            <person name="Martin F."/>
            <person name="Thomas P.D."/>
            <person name="Tyler B.M."/>
            <person name="De Vries R.P."/>
            <person name="Kamoun S."/>
            <person name="Yandell M."/>
            <person name="Tisserat N."/>
            <person name="Buell C.R."/>
        </authorList>
    </citation>
    <scope>NUCLEOTIDE SEQUENCE</scope>
    <source>
        <strain evidence="2">DAOM:BR144</strain>
    </source>
</reference>